<organism evidence="2">
    <name type="scientific">marine sediment metagenome</name>
    <dbReference type="NCBI Taxonomy" id="412755"/>
    <lineage>
        <taxon>unclassified sequences</taxon>
        <taxon>metagenomes</taxon>
        <taxon>ecological metagenomes</taxon>
    </lineage>
</organism>
<name>A0A0F8ZJL7_9ZZZZ</name>
<dbReference type="EMBL" id="LAZR01060002">
    <property type="protein sequence ID" value="KKK66604.1"/>
    <property type="molecule type" value="Genomic_DNA"/>
</dbReference>
<evidence type="ECO:0000256" key="1">
    <source>
        <dbReference type="SAM" id="MobiDB-lite"/>
    </source>
</evidence>
<protein>
    <submittedName>
        <fullName evidence="2">Uncharacterized protein</fullName>
    </submittedName>
</protein>
<evidence type="ECO:0000313" key="2">
    <source>
        <dbReference type="EMBL" id="KKK66604.1"/>
    </source>
</evidence>
<accession>A0A0F8ZJL7</accession>
<feature type="compositionally biased region" description="Basic residues" evidence="1">
    <location>
        <begin position="115"/>
        <end position="136"/>
    </location>
</feature>
<gene>
    <name evidence="2" type="ORF">LCGC14_2962410</name>
</gene>
<reference evidence="2" key="1">
    <citation type="journal article" date="2015" name="Nature">
        <title>Complex archaea that bridge the gap between prokaryotes and eukaryotes.</title>
        <authorList>
            <person name="Spang A."/>
            <person name="Saw J.H."/>
            <person name="Jorgensen S.L."/>
            <person name="Zaremba-Niedzwiedzka K."/>
            <person name="Martijn J."/>
            <person name="Lind A.E."/>
            <person name="van Eijk R."/>
            <person name="Schleper C."/>
            <person name="Guy L."/>
            <person name="Ettema T.J."/>
        </authorList>
    </citation>
    <scope>NUCLEOTIDE SEQUENCE</scope>
</reference>
<sequence>MSAFVVIRGKRKKLGIVFRLTSPEGGSFIVKRVISKPGKELAVVYEVKRKVGNTFRLLTIKDTKPKAIAFMRKANQAIKLAKKSGRIAKKAGLITAAALVKVSKFGFRFLEKATRPKKKEKRKKKKKNRRRKQKRR</sequence>
<proteinExistence type="predicted"/>
<comment type="caution">
    <text evidence="2">The sequence shown here is derived from an EMBL/GenBank/DDBJ whole genome shotgun (WGS) entry which is preliminary data.</text>
</comment>
<feature type="region of interest" description="Disordered" evidence="1">
    <location>
        <begin position="113"/>
        <end position="136"/>
    </location>
</feature>
<dbReference type="AlphaFoldDB" id="A0A0F8ZJL7"/>